<feature type="transmembrane region" description="Helical" evidence="5">
    <location>
        <begin position="207"/>
        <end position="228"/>
    </location>
</feature>
<name>T1J8B0_STRMM</name>
<dbReference type="Proteomes" id="UP000014500">
    <property type="component" value="Unassembled WGS sequence"/>
</dbReference>
<evidence type="ECO:0000256" key="1">
    <source>
        <dbReference type="ARBA" id="ARBA00004141"/>
    </source>
</evidence>
<dbReference type="HOGENOM" id="CLU_1162426_0_0_1"/>
<accession>T1J8B0</accession>
<feature type="transmembrane region" description="Helical" evidence="5">
    <location>
        <begin position="168"/>
        <end position="186"/>
    </location>
</feature>
<comment type="subcellular location">
    <subcellularLocation>
        <location evidence="1">Membrane</location>
        <topology evidence="1">Multi-pass membrane protein</topology>
    </subcellularLocation>
</comment>
<reference evidence="8" key="1">
    <citation type="submission" date="2011-05" db="EMBL/GenBank/DDBJ databases">
        <authorList>
            <person name="Richards S.R."/>
            <person name="Qu J."/>
            <person name="Jiang H."/>
            <person name="Jhangiani S.N."/>
            <person name="Agravi P."/>
            <person name="Goodspeed R."/>
            <person name="Gross S."/>
            <person name="Mandapat C."/>
            <person name="Jackson L."/>
            <person name="Mathew T."/>
            <person name="Pu L."/>
            <person name="Thornton R."/>
            <person name="Saada N."/>
            <person name="Wilczek-Boney K.B."/>
            <person name="Lee S."/>
            <person name="Kovar C."/>
            <person name="Wu Y."/>
            <person name="Scherer S.E."/>
            <person name="Worley K.C."/>
            <person name="Muzny D.M."/>
            <person name="Gibbs R."/>
        </authorList>
    </citation>
    <scope>NUCLEOTIDE SEQUENCE</scope>
    <source>
        <strain evidence="8">Brora</strain>
    </source>
</reference>
<evidence type="ECO:0000256" key="4">
    <source>
        <dbReference type="ARBA" id="ARBA00023136"/>
    </source>
</evidence>
<dbReference type="STRING" id="126957.T1J8B0"/>
<evidence type="ECO:0000313" key="7">
    <source>
        <dbReference type="EnsemblMetazoa" id="SMAR009935-PA"/>
    </source>
</evidence>
<dbReference type="GO" id="GO:0007166">
    <property type="term" value="P:cell surface receptor signaling pathway"/>
    <property type="evidence" value="ECO:0007669"/>
    <property type="project" value="InterPro"/>
</dbReference>
<dbReference type="InterPro" id="IPR052808">
    <property type="entry name" value="GPCR_Mth-like"/>
</dbReference>
<keyword evidence="3 5" id="KW-1133">Transmembrane helix</keyword>
<organism evidence="7 8">
    <name type="scientific">Strigamia maritima</name>
    <name type="common">European centipede</name>
    <name type="synonym">Geophilus maritimus</name>
    <dbReference type="NCBI Taxonomy" id="126957"/>
    <lineage>
        <taxon>Eukaryota</taxon>
        <taxon>Metazoa</taxon>
        <taxon>Ecdysozoa</taxon>
        <taxon>Arthropoda</taxon>
        <taxon>Myriapoda</taxon>
        <taxon>Chilopoda</taxon>
        <taxon>Pleurostigmophora</taxon>
        <taxon>Geophilomorpha</taxon>
        <taxon>Linotaeniidae</taxon>
        <taxon>Strigamia</taxon>
    </lineage>
</organism>
<evidence type="ECO:0000313" key="8">
    <source>
        <dbReference type="Proteomes" id="UP000014500"/>
    </source>
</evidence>
<dbReference type="InterPro" id="IPR000832">
    <property type="entry name" value="GPCR_2_secretin-like"/>
</dbReference>
<evidence type="ECO:0000259" key="6">
    <source>
        <dbReference type="PROSITE" id="PS50261"/>
    </source>
</evidence>
<evidence type="ECO:0000256" key="5">
    <source>
        <dbReference type="SAM" id="Phobius"/>
    </source>
</evidence>
<dbReference type="Pfam" id="PF00002">
    <property type="entry name" value="7tm_2"/>
    <property type="match status" value="1"/>
</dbReference>
<dbReference type="SUPFAM" id="SSF81321">
    <property type="entry name" value="Family A G protein-coupled receptor-like"/>
    <property type="match status" value="1"/>
</dbReference>
<proteinExistence type="predicted"/>
<keyword evidence="4 5" id="KW-0472">Membrane</keyword>
<feature type="domain" description="G-protein coupled receptors family 2 profile 2" evidence="6">
    <location>
        <begin position="92"/>
        <end position="239"/>
    </location>
</feature>
<dbReference type="PANTHER" id="PTHR46953">
    <property type="entry name" value="G-PROTEIN COUPLED RECEPTOR MTH-LIKE 1-RELATED"/>
    <property type="match status" value="1"/>
</dbReference>
<dbReference type="PROSITE" id="PS50261">
    <property type="entry name" value="G_PROTEIN_RECEP_F2_4"/>
    <property type="match status" value="1"/>
</dbReference>
<dbReference type="AlphaFoldDB" id="T1J8B0"/>
<dbReference type="InterPro" id="IPR017981">
    <property type="entry name" value="GPCR_2-like_7TM"/>
</dbReference>
<evidence type="ECO:0000256" key="3">
    <source>
        <dbReference type="ARBA" id="ARBA00022989"/>
    </source>
</evidence>
<keyword evidence="8" id="KW-1185">Reference proteome</keyword>
<dbReference type="GO" id="GO:0016020">
    <property type="term" value="C:membrane"/>
    <property type="evidence" value="ECO:0007669"/>
    <property type="project" value="UniProtKB-SubCell"/>
</dbReference>
<dbReference type="EMBL" id="JH431951">
    <property type="status" value="NOT_ANNOTATED_CDS"/>
    <property type="molecule type" value="Genomic_DNA"/>
</dbReference>
<evidence type="ECO:0000256" key="2">
    <source>
        <dbReference type="ARBA" id="ARBA00022692"/>
    </source>
</evidence>
<dbReference type="PhylomeDB" id="T1J8B0"/>
<feature type="transmembrane region" description="Helical" evidence="5">
    <location>
        <begin position="94"/>
        <end position="116"/>
    </location>
</feature>
<dbReference type="GO" id="GO:0004930">
    <property type="term" value="F:G protein-coupled receptor activity"/>
    <property type="evidence" value="ECO:0007669"/>
    <property type="project" value="InterPro"/>
</dbReference>
<dbReference type="EnsemblMetazoa" id="SMAR009935-RA">
    <property type="protein sequence ID" value="SMAR009935-PA"/>
    <property type="gene ID" value="SMAR009935"/>
</dbReference>
<keyword evidence="2 5" id="KW-0812">Transmembrane</keyword>
<dbReference type="PANTHER" id="PTHR46953:SF1">
    <property type="entry name" value="G-PROTEIN COUPLED RECEPTOR MTH-LIKE 1-RELATED"/>
    <property type="match status" value="1"/>
</dbReference>
<reference evidence="7" key="2">
    <citation type="submission" date="2015-02" db="UniProtKB">
        <authorList>
            <consortium name="EnsemblMetazoa"/>
        </authorList>
    </citation>
    <scope>IDENTIFICATION</scope>
</reference>
<dbReference type="Gene3D" id="1.20.1070.10">
    <property type="entry name" value="Rhodopsin 7-helix transmembrane proteins"/>
    <property type="match status" value="1"/>
</dbReference>
<sequence length="239" mass="26613">MREFMCIATLGYNSAWPQFQNSVAPDDACWGKIVNATGEHNVVYLNNKTACILNLPSDVRAGLISQLDDEFGESPIDCHVQFANDETEATITGYVALGLLFFSIFCLLATIFVYAVKKELGTVPGLNLLCLSLSHVVHYVTVVCNLLNVPAQTVSHWQCTLFGFTRHFTILATFYWLNVMAFDIWRTITSMASGTSNGKKILNWKRFVKYSVYAWGTPVFIGVAAVVVDNVDAIPQYMK</sequence>
<protein>
    <recommendedName>
        <fullName evidence="6">G-protein coupled receptors family 2 profile 2 domain-containing protein</fullName>
    </recommendedName>
</protein>